<dbReference type="Pfam" id="PF12770">
    <property type="entry name" value="CHAT"/>
    <property type="match status" value="1"/>
</dbReference>
<dbReference type="RefSeq" id="WP_170135279.1">
    <property type="nucleotide sequence ID" value="NZ_QJSP01000018.1"/>
</dbReference>
<evidence type="ECO:0000259" key="1">
    <source>
        <dbReference type="Pfam" id="PF12770"/>
    </source>
</evidence>
<protein>
    <submittedName>
        <fullName evidence="2">CHAT domain-containing protein</fullName>
    </submittedName>
</protein>
<dbReference type="EMBL" id="QJSP01000018">
    <property type="protein sequence ID" value="PYE13151.1"/>
    <property type="molecule type" value="Genomic_DNA"/>
</dbReference>
<organism evidence="2 3">
    <name type="scientific">Williamsia limnetica</name>
    <dbReference type="NCBI Taxonomy" id="882452"/>
    <lineage>
        <taxon>Bacteria</taxon>
        <taxon>Bacillati</taxon>
        <taxon>Actinomycetota</taxon>
        <taxon>Actinomycetes</taxon>
        <taxon>Mycobacteriales</taxon>
        <taxon>Nocardiaceae</taxon>
        <taxon>Williamsia</taxon>
    </lineage>
</organism>
<name>A0A318RUU4_WILLI</name>
<dbReference type="AlphaFoldDB" id="A0A318RUU4"/>
<reference evidence="2 3" key="1">
    <citation type="submission" date="2018-06" db="EMBL/GenBank/DDBJ databases">
        <title>Genomic Encyclopedia of Type Strains, Phase IV (KMG-IV): sequencing the most valuable type-strain genomes for metagenomic binning, comparative biology and taxonomic classification.</title>
        <authorList>
            <person name="Goeker M."/>
        </authorList>
    </citation>
    <scope>NUCLEOTIDE SEQUENCE [LARGE SCALE GENOMIC DNA]</scope>
    <source>
        <strain evidence="2 3">DSM 45521</strain>
    </source>
</reference>
<proteinExistence type="predicted"/>
<feature type="domain" description="CHAT" evidence="1">
    <location>
        <begin position="102"/>
        <end position="433"/>
    </location>
</feature>
<gene>
    <name evidence="2" type="ORF">DFR67_11890</name>
</gene>
<comment type="caution">
    <text evidence="2">The sequence shown here is derived from an EMBL/GenBank/DDBJ whole genome shotgun (WGS) entry which is preliminary data.</text>
</comment>
<sequence length="444" mass="47653">MDVILLLRFADVGVATYGSLRVVGDPARTVTWVVTEPQSAAAAALLAAALPVQYGDESIEDALGRALTAGPLSSPDTELRWSYELGSVLLSAQAWALLSECVANPRPLLFVTPTARLAQIPFAMLAVPTAFPVATETTSAEESDIPQLVDIDITEVTDGYRLMEIADVVMAPPVNIVRSARRAAKWDVVRDKPPVLLLDPRVPGQRPDSPLGSVLGRPSPANAITAHFADRVESRSVIPDVEAAVDLFRRSDTDRIWLSRMLSAEPSRLLFVGHASAAPGDAGYAERAAIHLACQDTIPGYADAVGTHRPFTAADLLTDTTAWPMPPRVALLACASGNDYRFDEATGMVAAVILAGAEVVTATLWSLPTTAGHRRFRGDAALADSDPMSELVIAVDTAHDADNAARAVVRWQRSQMRRWRQGDRAAHPIYWGALVTFVRSGRES</sequence>
<dbReference type="Proteomes" id="UP000247591">
    <property type="component" value="Unassembled WGS sequence"/>
</dbReference>
<evidence type="ECO:0000313" key="2">
    <source>
        <dbReference type="EMBL" id="PYE13151.1"/>
    </source>
</evidence>
<dbReference type="InterPro" id="IPR024983">
    <property type="entry name" value="CHAT_dom"/>
</dbReference>
<accession>A0A318RUU4</accession>
<evidence type="ECO:0000313" key="3">
    <source>
        <dbReference type="Proteomes" id="UP000247591"/>
    </source>
</evidence>
<keyword evidence="3" id="KW-1185">Reference proteome</keyword>